<dbReference type="CDD" id="cd06257">
    <property type="entry name" value="DnaJ"/>
    <property type="match status" value="1"/>
</dbReference>
<dbReference type="Gene3D" id="1.10.287.110">
    <property type="entry name" value="DnaJ domain"/>
    <property type="match status" value="1"/>
</dbReference>
<reference evidence="2 3" key="1">
    <citation type="journal article" date="2014" name="Antonie Van Leeuwenhoek">
        <title>Hyphomonas beringensis sp. nov. and Hyphomonas chukchiensis sp. nov., isolated from surface seawater of the Bering Sea and Chukchi Sea.</title>
        <authorList>
            <person name="Li C."/>
            <person name="Lai Q."/>
            <person name="Li G."/>
            <person name="Dong C."/>
            <person name="Wang J."/>
            <person name="Liao Y."/>
            <person name="Shao Z."/>
        </authorList>
    </citation>
    <scope>NUCLEOTIDE SEQUENCE [LARGE SCALE GENOMIC DNA]</scope>
    <source>
        <strain evidence="2 3">25B14_1</strain>
    </source>
</reference>
<dbReference type="eggNOG" id="COG2214">
    <property type="taxonomic scope" value="Bacteria"/>
</dbReference>
<evidence type="ECO:0000313" key="2">
    <source>
        <dbReference type="EMBL" id="KCZ54150.1"/>
    </source>
</evidence>
<dbReference type="Proteomes" id="UP000027037">
    <property type="component" value="Unassembled WGS sequence"/>
</dbReference>
<gene>
    <name evidence="2" type="ORF">HY29_15520</name>
</gene>
<dbReference type="InterPro" id="IPR036869">
    <property type="entry name" value="J_dom_sf"/>
</dbReference>
<dbReference type="AlphaFoldDB" id="A0A062UDH5"/>
<sequence>MSDSDPFSYRVKFKDMRIKPPKDEASRARAQKTRVCDHKDCDLEGTHPAPKPGGKGRHHFCQQHAAEYNRRFNFFEGMSQAEAAAFTRAERFGHKRTWRFGTGPMAGQKGAEKLDPRRWAGRRFFDVDDVAGGEAASSSRRSGLQLRALKELDLEGDASPTEIRARYAEYVRRFHPDSNKGDRSSEHKLQRVLRAGKLLKAAGLMKG</sequence>
<comment type="caution">
    <text evidence="2">The sequence shown here is derived from an EMBL/GenBank/DDBJ whole genome shotgun (WGS) entry which is preliminary data.</text>
</comment>
<dbReference type="Pfam" id="PF00226">
    <property type="entry name" value="DnaJ"/>
    <property type="match status" value="1"/>
</dbReference>
<evidence type="ECO:0000313" key="3">
    <source>
        <dbReference type="Proteomes" id="UP000027037"/>
    </source>
</evidence>
<dbReference type="STRING" id="1280946.HY29_15520"/>
<proteinExistence type="predicted"/>
<organism evidence="2 3">
    <name type="scientific">Hyphomonas beringensis</name>
    <dbReference type="NCBI Taxonomy" id="1280946"/>
    <lineage>
        <taxon>Bacteria</taxon>
        <taxon>Pseudomonadati</taxon>
        <taxon>Pseudomonadota</taxon>
        <taxon>Alphaproteobacteria</taxon>
        <taxon>Hyphomonadales</taxon>
        <taxon>Hyphomonadaceae</taxon>
        <taxon>Hyphomonas</taxon>
    </lineage>
</organism>
<protein>
    <recommendedName>
        <fullName evidence="1">J domain-containing protein</fullName>
    </recommendedName>
</protein>
<dbReference type="EMBL" id="AWFF01000042">
    <property type="protein sequence ID" value="KCZ54150.1"/>
    <property type="molecule type" value="Genomic_DNA"/>
</dbReference>
<dbReference type="InterPro" id="IPR001623">
    <property type="entry name" value="DnaJ_domain"/>
</dbReference>
<evidence type="ECO:0000259" key="1">
    <source>
        <dbReference type="PROSITE" id="PS50076"/>
    </source>
</evidence>
<dbReference type="OrthoDB" id="9786294at2"/>
<dbReference type="RefSeq" id="WP_034796576.1">
    <property type="nucleotide sequence ID" value="NZ_AWFF01000042.1"/>
</dbReference>
<accession>A0A062UDH5</accession>
<dbReference type="PROSITE" id="PS50076">
    <property type="entry name" value="DNAJ_2"/>
    <property type="match status" value="1"/>
</dbReference>
<feature type="domain" description="J" evidence="1">
    <location>
        <begin position="147"/>
        <end position="207"/>
    </location>
</feature>
<dbReference type="PATRIC" id="fig|1280946.3.peg.2104"/>
<name>A0A062UDH5_9PROT</name>
<keyword evidence="3" id="KW-1185">Reference proteome</keyword>
<dbReference type="SUPFAM" id="SSF46565">
    <property type="entry name" value="Chaperone J-domain"/>
    <property type="match status" value="1"/>
</dbReference>